<keyword evidence="1" id="KW-0472">Membrane</keyword>
<comment type="caution">
    <text evidence="2">The sequence shown here is derived from an EMBL/GenBank/DDBJ whole genome shotgun (WGS) entry which is preliminary data.</text>
</comment>
<organism evidence="2 3">
    <name type="scientific">Fulvivirga imtechensis AK7</name>
    <dbReference type="NCBI Taxonomy" id="1237149"/>
    <lineage>
        <taxon>Bacteria</taxon>
        <taxon>Pseudomonadati</taxon>
        <taxon>Bacteroidota</taxon>
        <taxon>Cytophagia</taxon>
        <taxon>Cytophagales</taxon>
        <taxon>Fulvivirgaceae</taxon>
        <taxon>Fulvivirga</taxon>
    </lineage>
</organism>
<proteinExistence type="predicted"/>
<protein>
    <submittedName>
        <fullName evidence="2">Uncharacterized protein</fullName>
    </submittedName>
</protein>
<evidence type="ECO:0000313" key="2">
    <source>
        <dbReference type="EMBL" id="ELR73647.1"/>
    </source>
</evidence>
<name>L8K2G8_9BACT</name>
<reference evidence="2 3" key="1">
    <citation type="submission" date="2012-12" db="EMBL/GenBank/DDBJ databases">
        <title>Genome assembly of Fulvivirga imtechensis AK7.</title>
        <authorList>
            <person name="Nupur N."/>
            <person name="Khatri I."/>
            <person name="Kumar R."/>
            <person name="Subramanian S."/>
            <person name="Pinnaka A."/>
        </authorList>
    </citation>
    <scope>NUCLEOTIDE SEQUENCE [LARGE SCALE GENOMIC DNA]</scope>
    <source>
        <strain evidence="2 3">AK7</strain>
    </source>
</reference>
<evidence type="ECO:0000256" key="1">
    <source>
        <dbReference type="SAM" id="Phobius"/>
    </source>
</evidence>
<feature type="transmembrane region" description="Helical" evidence="1">
    <location>
        <begin position="6"/>
        <end position="26"/>
    </location>
</feature>
<dbReference type="EMBL" id="AMZN01000003">
    <property type="protein sequence ID" value="ELR73647.1"/>
    <property type="molecule type" value="Genomic_DNA"/>
</dbReference>
<dbReference type="Proteomes" id="UP000011135">
    <property type="component" value="Unassembled WGS sequence"/>
</dbReference>
<keyword evidence="1" id="KW-0812">Transmembrane</keyword>
<keyword evidence="1" id="KW-1133">Transmembrane helix</keyword>
<dbReference type="AlphaFoldDB" id="L8K2G8"/>
<accession>L8K2G8</accession>
<gene>
    <name evidence="2" type="ORF">C900_02051</name>
</gene>
<evidence type="ECO:0000313" key="3">
    <source>
        <dbReference type="Proteomes" id="UP000011135"/>
    </source>
</evidence>
<dbReference type="STRING" id="1237149.C900_02051"/>
<sequence length="69" mass="8111">MWKRILKMILYIIILLGIIFIGYLGLQRLEKMEEKKVRPEQLQQGMKNKTSRPGVLINVRLNTKNNGKT</sequence>
<keyword evidence="3" id="KW-1185">Reference proteome</keyword>